<feature type="transmembrane region" description="Helical" evidence="1">
    <location>
        <begin position="150"/>
        <end position="172"/>
    </location>
</feature>
<dbReference type="GO" id="GO:0016829">
    <property type="term" value="F:lyase activity"/>
    <property type="evidence" value="ECO:0007669"/>
    <property type="project" value="UniProtKB-KW"/>
</dbReference>
<keyword evidence="1" id="KW-0812">Transmembrane</keyword>
<dbReference type="Proteomes" id="UP001348817">
    <property type="component" value="Chromosome"/>
</dbReference>
<dbReference type="Pfam" id="PF25275">
    <property type="entry name" value="Golvesin_C"/>
    <property type="match status" value="1"/>
</dbReference>
<evidence type="ECO:0000313" key="4">
    <source>
        <dbReference type="Proteomes" id="UP001348817"/>
    </source>
</evidence>
<dbReference type="InterPro" id="IPR033803">
    <property type="entry name" value="CBD-like_Golvesin-Xly"/>
</dbReference>
<keyword evidence="1" id="KW-0472">Membrane</keyword>
<feature type="transmembrane region" description="Helical" evidence="1">
    <location>
        <begin position="114"/>
        <end position="138"/>
    </location>
</feature>
<evidence type="ECO:0000259" key="2">
    <source>
        <dbReference type="Pfam" id="PF25275"/>
    </source>
</evidence>
<feature type="transmembrane region" description="Helical" evidence="1">
    <location>
        <begin position="179"/>
        <end position="197"/>
    </location>
</feature>
<protein>
    <submittedName>
        <fullName evidence="3">Xanthan lyase</fullName>
    </submittedName>
</protein>
<keyword evidence="4" id="KW-1185">Reference proteome</keyword>
<proteinExistence type="predicted"/>
<feature type="transmembrane region" description="Helical" evidence="1">
    <location>
        <begin position="21"/>
        <end position="42"/>
    </location>
</feature>
<organism evidence="3 4">
    <name type="scientific">Fulvitalea axinellae</name>
    <dbReference type="NCBI Taxonomy" id="1182444"/>
    <lineage>
        <taxon>Bacteria</taxon>
        <taxon>Pseudomonadati</taxon>
        <taxon>Bacteroidota</taxon>
        <taxon>Cytophagia</taxon>
        <taxon>Cytophagales</taxon>
        <taxon>Persicobacteraceae</taxon>
        <taxon>Fulvitalea</taxon>
    </lineage>
</organism>
<name>A0AAU9CVX6_9BACT</name>
<evidence type="ECO:0000256" key="1">
    <source>
        <dbReference type="SAM" id="Phobius"/>
    </source>
</evidence>
<sequence length="1091" mass="124677">MLSLRNILTISKYEFRVLYRGWFFRIFSLLVLIICTINSLGMTGVFDNSGNGYWPMIAMSGAVPYFSITLLNMIEVVMTVFLASDFLKRDKKLDTTVVIYARPMSNGDYVLGKLLSIVSLFSLFNLLALTVIGAIVGFNPYLTLDVRDYLISFFIFGIPPLLFVTGLSFVVMSMLKNQALTFVVLLAYGAVSVFYLYDFHPILDFTAFWHANMPSEIVGFIEFDKMLWMRAPYLSAGISFVLFTVALIDRPWQSRPLRMFCLTTGILGLGFGGFSAWKVLEGEKETKRLAKEIGQLKEQYADAPELSMSQCDLKLSQKAGGTIDVDAGLKLKNISGEVADTLVMRLNPALNIDSLWAKKQNVTFTRKGHLLLIVPEKPLSPEQSIIVKIRYSGGLADYGNHKTQDIWDMAKMERGRVFLKDNYALLLPKVNWYPQPGAGYSEFGGFGKERNFTWFTLNVTPLSGLTPISQGEMTEKDGVYKFVHEDPLPVISLAIGDYEMKSVKTEDLEYRLAVFKGHDTFTHYFDSLDSKAVGEKFDEVREKFESSSDRIYPYARFNLVEVPIQLSDREPEAAMQPEMFYYREKGAAYYFANIRSRFYWTKNRNKSQSPKDRQLDVLNQVAHSLVRWNDWNGRETIFKNYYSFSNYLKSDEWSFMDMAMESYLKNGKKAGGSDRHRWWGGGLSKEDRVNMALQHKSMAQIMEDTAQHGLLRDLVAAKGGYLFGLVSYKMGEERFENYLDSVLDENLFRQFDLEELKATLVKEEGIDIEPYLQALLDAKQLPAFELRNYEVFRFKEDDATRFQLVLTIANKENATGLVTVELGGHRRGRGRGGRGGGNDEPISKAFEILGNRMVRIGIVSDEKFSNVSINALISQNLPAKRLVNLDGKPDKRNSWKAFEGLEELGPYKPLDKHGELIVDNEDEGFHVEADSVSRGVLKAWVDDRQVKLDDKYSGLRIWSLPNRWRAFVNNDCYGNIVRSAEYTRPGYGEKRAVWEQDIPEEGYYEVFAFCHSVKKWWRRNKPKKREKETQTYAVGHSEGSDDVEVDMPKHGSEWRSLGVFYFEKGKAKVTLTNRTTANYVVADAIKWIKSD</sequence>
<gene>
    <name evidence="3" type="ORF">FUAX_30760</name>
</gene>
<evidence type="ECO:0000313" key="3">
    <source>
        <dbReference type="EMBL" id="BDD10644.1"/>
    </source>
</evidence>
<feature type="domain" description="Golvesin/Xly CBD-like" evidence="2">
    <location>
        <begin position="979"/>
        <end position="1087"/>
    </location>
</feature>
<dbReference type="EMBL" id="AP025314">
    <property type="protein sequence ID" value="BDD10644.1"/>
    <property type="molecule type" value="Genomic_DNA"/>
</dbReference>
<feature type="transmembrane region" description="Helical" evidence="1">
    <location>
        <begin position="260"/>
        <end position="280"/>
    </location>
</feature>
<keyword evidence="1" id="KW-1133">Transmembrane helix</keyword>
<feature type="transmembrane region" description="Helical" evidence="1">
    <location>
        <begin position="62"/>
        <end position="83"/>
    </location>
</feature>
<keyword evidence="3" id="KW-0456">Lyase</keyword>
<accession>A0AAU9CVX6</accession>
<feature type="transmembrane region" description="Helical" evidence="1">
    <location>
        <begin position="231"/>
        <end position="248"/>
    </location>
</feature>
<dbReference type="AlphaFoldDB" id="A0AAU9CVX6"/>
<dbReference type="KEGG" id="fax:FUAX_30760"/>
<reference evidence="3 4" key="1">
    <citation type="submission" date="2021-12" db="EMBL/GenBank/DDBJ databases">
        <title>Genome sequencing of bacteria with rrn-lacking chromosome and rrn-plasmid.</title>
        <authorList>
            <person name="Anda M."/>
            <person name="Iwasaki W."/>
        </authorList>
    </citation>
    <scope>NUCLEOTIDE SEQUENCE [LARGE SCALE GENOMIC DNA]</scope>
    <source>
        <strain evidence="3 4">DSM 100852</strain>
    </source>
</reference>